<sequence>MELQATWVAKVLSGTVELPSREVMADSVQKSYSEMGKIGSSKHPTHSLQNDEVEYVSWLAAKSDKRLPRSWKKITFNTIVKRVLYYGENYRDIWAVDKWIREIDSSL</sequence>
<dbReference type="GO" id="GO:0050660">
    <property type="term" value="F:flavin adenine dinucleotide binding"/>
    <property type="evidence" value="ECO:0007669"/>
    <property type="project" value="InterPro"/>
</dbReference>
<dbReference type="InterPro" id="IPR020946">
    <property type="entry name" value="Flavin_mOase-like"/>
</dbReference>
<dbReference type="EC" id="1.-.-.-" evidence="4"/>
<dbReference type="EMBL" id="VEPZ02000636">
    <property type="protein sequence ID" value="KAE8721270.1"/>
    <property type="molecule type" value="Genomic_DNA"/>
</dbReference>
<dbReference type="GO" id="GO:0004499">
    <property type="term" value="F:N,N-dimethylaniline monooxygenase activity"/>
    <property type="evidence" value="ECO:0007669"/>
    <property type="project" value="InterPro"/>
</dbReference>
<evidence type="ECO:0000256" key="3">
    <source>
        <dbReference type="ARBA" id="ARBA00023002"/>
    </source>
</evidence>
<dbReference type="Gene3D" id="3.50.50.60">
    <property type="entry name" value="FAD/NAD(P)-binding domain"/>
    <property type="match status" value="1"/>
</dbReference>
<keyword evidence="2 4" id="KW-0274">FAD</keyword>
<dbReference type="AlphaFoldDB" id="A0A6A3BWQ6"/>
<protein>
    <recommendedName>
        <fullName evidence="4">Flavin-containing monooxygenase</fullName>
        <ecNumber evidence="4">1.-.-.-</ecNumber>
    </recommendedName>
</protein>
<reference evidence="5" key="1">
    <citation type="submission" date="2019-09" db="EMBL/GenBank/DDBJ databases">
        <title>Draft genome information of white flower Hibiscus syriacus.</title>
        <authorList>
            <person name="Kim Y.-M."/>
        </authorList>
    </citation>
    <scope>NUCLEOTIDE SEQUENCE [LARGE SCALE GENOMIC DNA]</scope>
    <source>
        <strain evidence="5">YM2019G1</strain>
    </source>
</reference>
<comment type="caution">
    <text evidence="5">The sequence shown here is derived from an EMBL/GenBank/DDBJ whole genome shotgun (WGS) entry which is preliminary data.</text>
</comment>
<evidence type="ECO:0000256" key="2">
    <source>
        <dbReference type="ARBA" id="ARBA00022827"/>
    </source>
</evidence>
<gene>
    <name evidence="5" type="ORF">F3Y22_tig00016563pilonHSYRG00099</name>
</gene>
<organism evidence="5 6">
    <name type="scientific">Hibiscus syriacus</name>
    <name type="common">Rose of Sharon</name>
    <dbReference type="NCBI Taxonomy" id="106335"/>
    <lineage>
        <taxon>Eukaryota</taxon>
        <taxon>Viridiplantae</taxon>
        <taxon>Streptophyta</taxon>
        <taxon>Embryophyta</taxon>
        <taxon>Tracheophyta</taxon>
        <taxon>Spermatophyta</taxon>
        <taxon>Magnoliopsida</taxon>
        <taxon>eudicotyledons</taxon>
        <taxon>Gunneridae</taxon>
        <taxon>Pentapetalae</taxon>
        <taxon>rosids</taxon>
        <taxon>malvids</taxon>
        <taxon>Malvales</taxon>
        <taxon>Malvaceae</taxon>
        <taxon>Malvoideae</taxon>
        <taxon>Hibiscus</taxon>
    </lineage>
</organism>
<comment type="cofactor">
    <cofactor evidence="4">
        <name>FAD</name>
        <dbReference type="ChEBI" id="CHEBI:57692"/>
    </cofactor>
</comment>
<keyword evidence="4" id="KW-0503">Monooxygenase</keyword>
<evidence type="ECO:0000256" key="4">
    <source>
        <dbReference type="RuleBase" id="RU361177"/>
    </source>
</evidence>
<dbReference type="Pfam" id="PF00743">
    <property type="entry name" value="FMO-like"/>
    <property type="match status" value="1"/>
</dbReference>
<dbReference type="Proteomes" id="UP000436088">
    <property type="component" value="Unassembled WGS sequence"/>
</dbReference>
<evidence type="ECO:0000256" key="1">
    <source>
        <dbReference type="ARBA" id="ARBA00022630"/>
    </source>
</evidence>
<proteinExistence type="inferred from homology"/>
<name>A0A6A3BWQ6_HIBSY</name>
<dbReference type="GO" id="GO:0050661">
    <property type="term" value="F:NADP binding"/>
    <property type="evidence" value="ECO:0007669"/>
    <property type="project" value="InterPro"/>
</dbReference>
<keyword evidence="1 4" id="KW-0285">Flavoprotein</keyword>
<evidence type="ECO:0000313" key="6">
    <source>
        <dbReference type="Proteomes" id="UP000436088"/>
    </source>
</evidence>
<dbReference type="InterPro" id="IPR036188">
    <property type="entry name" value="FAD/NAD-bd_sf"/>
</dbReference>
<comment type="similarity">
    <text evidence="4">Belongs to the FMO family.</text>
</comment>
<keyword evidence="6" id="KW-1185">Reference proteome</keyword>
<keyword evidence="3 4" id="KW-0560">Oxidoreductase</keyword>
<evidence type="ECO:0000313" key="5">
    <source>
        <dbReference type="EMBL" id="KAE8721270.1"/>
    </source>
</evidence>
<accession>A0A6A3BWQ6</accession>